<keyword evidence="3" id="KW-1185">Reference proteome</keyword>
<dbReference type="InterPro" id="IPR050951">
    <property type="entry name" value="Retrovirus_Pol_polyprotein"/>
</dbReference>
<dbReference type="Proteomes" id="UP000316759">
    <property type="component" value="Unassembled WGS sequence"/>
</dbReference>
<dbReference type="InterPro" id="IPR036397">
    <property type="entry name" value="RNaseH_sf"/>
</dbReference>
<dbReference type="GO" id="GO:0003676">
    <property type="term" value="F:nucleic acid binding"/>
    <property type="evidence" value="ECO:0007669"/>
    <property type="project" value="InterPro"/>
</dbReference>
<dbReference type="Gene3D" id="3.30.420.10">
    <property type="entry name" value="Ribonuclease H-like superfamily/Ribonuclease H"/>
    <property type="match status" value="1"/>
</dbReference>
<feature type="domain" description="Integrase catalytic" evidence="1">
    <location>
        <begin position="1"/>
        <end position="77"/>
    </location>
</feature>
<dbReference type="SUPFAM" id="SSF53098">
    <property type="entry name" value="Ribonuclease H-like"/>
    <property type="match status" value="1"/>
</dbReference>
<sequence length="240" mass="27016">MCQLLGVKKTCTTPYHPQGNGLVERTNRTLKKLLKAFIERHTTRHWDSALPTLLLAHRASVQTSIGQSPHFTITGRELRLPIDLTVPRLADDIRTPTDYAIKLCQTLGDSHRLARTHLRTSQRHQKEFYDRKAHGTPVQPGEEVWMKSMKQVLGIPSKFKYDWTGPFIEIETLSPTTCRVARVGENPETHSQIVHYNRLKPAAHNDGIVSSRPPGIPCVAEEVEVHTEGLRTALSQEGAV</sequence>
<dbReference type="EMBL" id="SUNJ01005179">
    <property type="protein sequence ID" value="TPP63829.1"/>
    <property type="molecule type" value="Genomic_DNA"/>
</dbReference>
<proteinExistence type="predicted"/>
<organism evidence="2 3">
    <name type="scientific">Fasciola gigantica</name>
    <name type="common">Giant liver fluke</name>
    <dbReference type="NCBI Taxonomy" id="46835"/>
    <lineage>
        <taxon>Eukaryota</taxon>
        <taxon>Metazoa</taxon>
        <taxon>Spiralia</taxon>
        <taxon>Lophotrochozoa</taxon>
        <taxon>Platyhelminthes</taxon>
        <taxon>Trematoda</taxon>
        <taxon>Digenea</taxon>
        <taxon>Plagiorchiida</taxon>
        <taxon>Echinostomata</taxon>
        <taxon>Echinostomatoidea</taxon>
        <taxon>Fasciolidae</taxon>
        <taxon>Fasciola</taxon>
    </lineage>
</organism>
<name>A0A504YTL4_FASGI</name>
<dbReference type="PROSITE" id="PS50994">
    <property type="entry name" value="INTEGRASE"/>
    <property type="match status" value="1"/>
</dbReference>
<dbReference type="PANTHER" id="PTHR37984">
    <property type="entry name" value="PROTEIN CBG26694"/>
    <property type="match status" value="1"/>
</dbReference>
<dbReference type="InterPro" id="IPR001584">
    <property type="entry name" value="Integrase_cat-core"/>
</dbReference>
<dbReference type="PANTHER" id="PTHR37984:SF15">
    <property type="entry name" value="INTEGRASE CATALYTIC DOMAIN-CONTAINING PROTEIN"/>
    <property type="match status" value="1"/>
</dbReference>
<gene>
    <name evidence="2" type="ORF">FGIG_00442</name>
</gene>
<dbReference type="STRING" id="46835.A0A504YTL4"/>
<evidence type="ECO:0000259" key="1">
    <source>
        <dbReference type="PROSITE" id="PS50994"/>
    </source>
</evidence>
<dbReference type="InterPro" id="IPR012337">
    <property type="entry name" value="RNaseH-like_sf"/>
</dbReference>
<evidence type="ECO:0000313" key="2">
    <source>
        <dbReference type="EMBL" id="TPP63829.1"/>
    </source>
</evidence>
<accession>A0A504YTL4</accession>
<dbReference type="Gene3D" id="2.30.30.850">
    <property type="match status" value="1"/>
</dbReference>
<dbReference type="GO" id="GO:0015074">
    <property type="term" value="P:DNA integration"/>
    <property type="evidence" value="ECO:0007669"/>
    <property type="project" value="InterPro"/>
</dbReference>
<dbReference type="AlphaFoldDB" id="A0A504YTL4"/>
<dbReference type="OrthoDB" id="10062030at2759"/>
<comment type="caution">
    <text evidence="2">The sequence shown here is derived from an EMBL/GenBank/DDBJ whole genome shotgun (WGS) entry which is preliminary data.</text>
</comment>
<evidence type="ECO:0000313" key="3">
    <source>
        <dbReference type="Proteomes" id="UP000316759"/>
    </source>
</evidence>
<reference evidence="2 3" key="1">
    <citation type="submission" date="2019-04" db="EMBL/GenBank/DDBJ databases">
        <title>Annotation for the trematode Fasciola gigantica.</title>
        <authorList>
            <person name="Choi Y.-J."/>
        </authorList>
    </citation>
    <scope>NUCLEOTIDE SEQUENCE [LARGE SCALE GENOMIC DNA]</scope>
    <source>
        <strain evidence="2">Uganda_cow_1</strain>
    </source>
</reference>
<protein>
    <recommendedName>
        <fullName evidence="1">Integrase catalytic domain-containing protein</fullName>
    </recommendedName>
</protein>